<accession>A0A8W8KU32</accession>
<proteinExistence type="predicted"/>
<keyword evidence="2" id="KW-0677">Repeat</keyword>
<evidence type="ECO:0000256" key="4">
    <source>
        <dbReference type="SAM" id="SignalP"/>
    </source>
</evidence>
<feature type="domain" description="EF-hand" evidence="5">
    <location>
        <begin position="69"/>
        <end position="104"/>
    </location>
</feature>
<evidence type="ECO:0000256" key="1">
    <source>
        <dbReference type="ARBA" id="ARBA00022723"/>
    </source>
</evidence>
<reference evidence="6" key="1">
    <citation type="submission" date="2022-08" db="UniProtKB">
        <authorList>
            <consortium name="EnsemblMetazoa"/>
        </authorList>
    </citation>
    <scope>IDENTIFICATION</scope>
    <source>
        <strain evidence="6">05x7-T-G4-1.051#20</strain>
    </source>
</reference>
<evidence type="ECO:0000256" key="2">
    <source>
        <dbReference type="ARBA" id="ARBA00022737"/>
    </source>
</evidence>
<evidence type="ECO:0000313" key="7">
    <source>
        <dbReference type="Proteomes" id="UP000005408"/>
    </source>
</evidence>
<dbReference type="PANTHER" id="PTHR10827:SF98">
    <property type="entry name" value="45 KDA CALCIUM-BINDING PROTEIN"/>
    <property type="match status" value="1"/>
</dbReference>
<feature type="domain" description="EF-hand" evidence="5">
    <location>
        <begin position="124"/>
        <end position="159"/>
    </location>
</feature>
<dbReference type="SMART" id="SM00054">
    <property type="entry name" value="EFh"/>
    <property type="match status" value="4"/>
</dbReference>
<dbReference type="AlphaFoldDB" id="A0A8W8KU32"/>
<dbReference type="InterPro" id="IPR018247">
    <property type="entry name" value="EF_Hand_1_Ca_BS"/>
</dbReference>
<dbReference type="InterPro" id="IPR002048">
    <property type="entry name" value="EF_hand_dom"/>
</dbReference>
<keyword evidence="1" id="KW-0479">Metal-binding</keyword>
<protein>
    <recommendedName>
        <fullName evidence="5">EF-hand domain-containing protein</fullName>
    </recommendedName>
</protein>
<dbReference type="Gene3D" id="1.10.238.10">
    <property type="entry name" value="EF-hand"/>
    <property type="match status" value="3"/>
</dbReference>
<dbReference type="PANTHER" id="PTHR10827">
    <property type="entry name" value="RETICULOCALBIN"/>
    <property type="match status" value="1"/>
</dbReference>
<dbReference type="InterPro" id="IPR011992">
    <property type="entry name" value="EF-hand-dom_pair"/>
</dbReference>
<dbReference type="PROSITE" id="PS00018">
    <property type="entry name" value="EF_HAND_1"/>
    <property type="match status" value="3"/>
</dbReference>
<organism evidence="6 7">
    <name type="scientific">Magallana gigas</name>
    <name type="common">Pacific oyster</name>
    <name type="synonym">Crassostrea gigas</name>
    <dbReference type="NCBI Taxonomy" id="29159"/>
    <lineage>
        <taxon>Eukaryota</taxon>
        <taxon>Metazoa</taxon>
        <taxon>Spiralia</taxon>
        <taxon>Lophotrochozoa</taxon>
        <taxon>Mollusca</taxon>
        <taxon>Bivalvia</taxon>
        <taxon>Autobranchia</taxon>
        <taxon>Pteriomorphia</taxon>
        <taxon>Ostreida</taxon>
        <taxon>Ostreoidea</taxon>
        <taxon>Ostreidae</taxon>
        <taxon>Magallana</taxon>
    </lineage>
</organism>
<dbReference type="Proteomes" id="UP000005408">
    <property type="component" value="Unassembled WGS sequence"/>
</dbReference>
<keyword evidence="4" id="KW-0732">Signal</keyword>
<evidence type="ECO:0000259" key="5">
    <source>
        <dbReference type="PROSITE" id="PS50222"/>
    </source>
</evidence>
<dbReference type="SUPFAM" id="SSF47473">
    <property type="entry name" value="EF-hand"/>
    <property type="match status" value="1"/>
</dbReference>
<sequence>MYLSFFCDTVTLFLRLLLVRYTCALPAHFPFSSYINIPNSSSEVDPKLDMYGIINVLYLKADKDMNGMISEPELADVYHGFDTNGDGHVTKSEFVTLWQSITHQNQEHAEAFFYLADLNDDNIIDSSDLNPLYNVFDTDGDGQVTAHEFAEKWVGIILEAPIAVLFERSDANKDNILTHNEFSKFFSSFDTNGDHRVTRSEFEHGWTSSGFGTSTEADTLFAALDTDHDGRITASHDLNSRFTALDVNHDHHLIILEAIKMAAYLPRPALQG</sequence>
<evidence type="ECO:0000313" key="6">
    <source>
        <dbReference type="EnsemblMetazoa" id="G25288.11:cds"/>
    </source>
</evidence>
<dbReference type="EnsemblMetazoa" id="G25288.11">
    <property type="protein sequence ID" value="G25288.11:cds"/>
    <property type="gene ID" value="G25288"/>
</dbReference>
<name>A0A8W8KU32_MAGGI</name>
<keyword evidence="7" id="KW-1185">Reference proteome</keyword>
<feature type="chain" id="PRO_5036447639" description="EF-hand domain-containing protein" evidence="4">
    <location>
        <begin position="25"/>
        <end position="272"/>
    </location>
</feature>
<dbReference type="PROSITE" id="PS50222">
    <property type="entry name" value="EF_HAND_2"/>
    <property type="match status" value="3"/>
</dbReference>
<dbReference type="Pfam" id="PF13202">
    <property type="entry name" value="EF-hand_5"/>
    <property type="match status" value="2"/>
</dbReference>
<feature type="signal peptide" evidence="4">
    <location>
        <begin position="1"/>
        <end position="24"/>
    </location>
</feature>
<evidence type="ECO:0000256" key="3">
    <source>
        <dbReference type="ARBA" id="ARBA00022837"/>
    </source>
</evidence>
<dbReference type="Pfam" id="PF13499">
    <property type="entry name" value="EF-hand_7"/>
    <property type="match status" value="1"/>
</dbReference>
<keyword evidence="3" id="KW-0106">Calcium</keyword>
<dbReference type="GO" id="GO:0005509">
    <property type="term" value="F:calcium ion binding"/>
    <property type="evidence" value="ECO:0007669"/>
    <property type="project" value="InterPro"/>
</dbReference>
<feature type="domain" description="EF-hand" evidence="5">
    <location>
        <begin position="177"/>
        <end position="212"/>
    </location>
</feature>